<evidence type="ECO:0008006" key="3">
    <source>
        <dbReference type="Google" id="ProtNLM"/>
    </source>
</evidence>
<dbReference type="Proteomes" id="UP000053557">
    <property type="component" value="Unassembled WGS sequence"/>
</dbReference>
<sequence length="96" mass="10718">MGEIETRETQSLGIVRIETCEDNRAHQSDEAARQVCAHTAGVLHREWACLGHCHNCFKKPFALVDDRILLEADSAEELYSLLLDTLATLKSPPSIK</sequence>
<dbReference type="AlphaFoldDB" id="A0A124IW21"/>
<dbReference type="EMBL" id="LPVJ01000030">
    <property type="protein sequence ID" value="KUO95989.1"/>
    <property type="molecule type" value="Genomic_DNA"/>
</dbReference>
<accession>A0A124IW21</accession>
<dbReference type="Pfam" id="PF07293">
    <property type="entry name" value="DUF1450"/>
    <property type="match status" value="1"/>
</dbReference>
<name>A0A124IW21_9BACL</name>
<gene>
    <name evidence="1" type="ORF">ATW55_02620</name>
</gene>
<evidence type="ECO:0000313" key="1">
    <source>
        <dbReference type="EMBL" id="KUO95989.1"/>
    </source>
</evidence>
<keyword evidence="2" id="KW-1185">Reference proteome</keyword>
<dbReference type="InterPro" id="IPR009910">
    <property type="entry name" value="DUF1450"/>
</dbReference>
<evidence type="ECO:0000313" key="2">
    <source>
        <dbReference type="Proteomes" id="UP000053557"/>
    </source>
</evidence>
<proteinExistence type="predicted"/>
<comment type="caution">
    <text evidence="1">The sequence shown here is derived from an EMBL/GenBank/DDBJ whole genome shotgun (WGS) entry which is preliminary data.</text>
</comment>
<dbReference type="RefSeq" id="WP_067715344.1">
    <property type="nucleotide sequence ID" value="NZ_LPVJ01000030.1"/>
</dbReference>
<organism evidence="1 2">
    <name type="scientific">Ferroacidibacillus organovorans</name>
    <dbReference type="NCBI Taxonomy" id="1765683"/>
    <lineage>
        <taxon>Bacteria</taxon>
        <taxon>Bacillati</taxon>
        <taxon>Bacillota</taxon>
        <taxon>Bacilli</taxon>
        <taxon>Bacillales</taxon>
        <taxon>Alicyclobacillaceae</taxon>
        <taxon>Ferroacidibacillus</taxon>
    </lineage>
</organism>
<dbReference type="OrthoDB" id="2381845at2"/>
<protein>
    <recommendedName>
        <fullName evidence="3">DUF1450 domain-containing protein</fullName>
    </recommendedName>
</protein>
<reference evidence="1 2" key="1">
    <citation type="submission" date="2015-12" db="EMBL/GenBank/DDBJ databases">
        <title>Draft genome sequence of Acidibacillus ferrooxidans ITV001, isolated from a chalcopyrite acid mine drainage site in Brazil.</title>
        <authorList>
            <person name="Dall'Agnol H."/>
            <person name="Nancucheo I."/>
            <person name="Johnson B."/>
            <person name="Oliveira R."/>
            <person name="Leite L."/>
            <person name="Pylro V."/>
            <person name="Nunes G.L."/>
            <person name="Tzotzos G."/>
            <person name="Fernandes G.R."/>
            <person name="Dutra J."/>
            <person name="Orellana S.C."/>
            <person name="Oliveira G."/>
        </authorList>
    </citation>
    <scope>NUCLEOTIDE SEQUENCE [LARGE SCALE GENOMIC DNA]</scope>
    <source>
        <strain evidence="2">ITV01</strain>
    </source>
</reference>